<dbReference type="EnsemblPlants" id="EMT10133">
    <property type="protein sequence ID" value="EMT10133"/>
    <property type="gene ID" value="F775_23668"/>
</dbReference>
<protein>
    <submittedName>
        <fullName evidence="1">Uncharacterized protein</fullName>
    </submittedName>
</protein>
<evidence type="ECO:0000313" key="1">
    <source>
        <dbReference type="EnsemblPlants" id="EMT10133"/>
    </source>
</evidence>
<accession>M8C4R5</accession>
<proteinExistence type="predicted"/>
<organism evidence="1">
    <name type="scientific">Aegilops tauschii</name>
    <name type="common">Tausch's goatgrass</name>
    <name type="synonym">Aegilops squarrosa</name>
    <dbReference type="NCBI Taxonomy" id="37682"/>
    <lineage>
        <taxon>Eukaryota</taxon>
        <taxon>Viridiplantae</taxon>
        <taxon>Streptophyta</taxon>
        <taxon>Embryophyta</taxon>
        <taxon>Tracheophyta</taxon>
        <taxon>Spermatophyta</taxon>
        <taxon>Magnoliopsida</taxon>
        <taxon>Liliopsida</taxon>
        <taxon>Poales</taxon>
        <taxon>Poaceae</taxon>
        <taxon>BOP clade</taxon>
        <taxon>Pooideae</taxon>
        <taxon>Triticodae</taxon>
        <taxon>Triticeae</taxon>
        <taxon>Triticinae</taxon>
        <taxon>Aegilops</taxon>
    </lineage>
</organism>
<dbReference type="AlphaFoldDB" id="M8C4R5"/>
<reference evidence="1" key="1">
    <citation type="submission" date="2015-06" db="UniProtKB">
        <authorList>
            <consortium name="EnsemblPlants"/>
        </authorList>
    </citation>
    <scope>IDENTIFICATION</scope>
</reference>
<name>M8C4R5_AEGTA</name>
<sequence>MGKDKTHINIVVTGHVNHHWASDLSKKEAAEMNNRSFKYAWVFDKLKAVLEGHVTSRLFYI</sequence>